<dbReference type="Pfam" id="PF22936">
    <property type="entry name" value="Pol_BBD"/>
    <property type="match status" value="1"/>
</dbReference>
<dbReference type="InterPro" id="IPR043502">
    <property type="entry name" value="DNA/RNA_pol_sf"/>
</dbReference>
<sequence>MSTTSTSNTLLLPKLKDGQDGFSTWKFRLNLLLEEKGIEIKIKPGTKEELQADIKARSLIAQCVCDKYIEIIKKCQTAAEMMKRLEEVFERKSVFNQLYLRKQLLSMKATSCEKLQDHFLKFDNIISSLESTGATLKDNDKVCHLLLTLPSEYDTVITTLETIDTVLTVDFVKSRLLDAELKLKGKKSTSVENDQYSFMTCYKCGRRGHKSFQCRMGQSAPVRGIPRGQSTRGHQSYSRGGSHSRGRGVNYRASWHSTRAAQAQEEDDKLSPLTFTAFSTRNTSESVSDDSVCLVVDSGATEHMIMAKYEQYMTNIVHLDKEMKIYVANGQYLTCVKRGKLKLVYNDKIKIDIEGLIVSNLSHNLLSVRKLLRKGLQIRFYNNNVSINNTKTKVVGNLRDKLYIIEMKLQIDHCLISKDLWHKRLGHANRHQLKLLQLPYSETPCEPCMKGKSTRLPFKSVLKPRSKCIGELIHTDISGPVTEPALTGEIYYHTIIDDFTHFCEVYLLKRKSEATDRLIEYINRLETQTGNKVMKIRSDNGGEFKNEKIKKFCQDKGIVIQYTTPYSPQSNGVAERMNRTIYNRARTLLIETGLPKMLWGEAVRCAVYQINRCPSLAINFQSPVEKMHGNKNLSRLKVFGSKVWVHILPKQDKLLERAKEMRFVGYQNNGYRLWDPESNKIIVSRDVRFDETQIQYKEQKNESSDENILHDEDVDDTEKNTERSQTKKTAEGKEETSKDQDDDVYDESEYEDTEEGIKESKKITRSGRIVKKPSRYQDDQEIYTAYCLLSSDPQDYNEAIDKGWNKEINKELNSHEKLGTWELADLPEGKKAIDTKWIFRTKQDGTRKARLVAKGFQQFTLEDNYAPVAKISTIRLMISLAVQKDLPLKQFDVPTAFLNGKLDVDVFIKCPNGLKIDEGKVLKLKRALYGLKEAPKCWNTRFHEFIIKEGFTQSKHDSCLYGKGNNWILLYVDDILYLGKDSEIIKEMEKEFKLKSLGEISNYLGLEVTRNKNEMHIKQTKLIERLLEKFNMLDCKGNKTPMETNFSASASSNVVDVPFKELIGCLLYISTHTRPDITYAVSYLSRFLDKPTQELWKAGKRILRYLKETQEQGLRYTKSGDYNKLQAYSDADWAADKMNRKSTSGCVIYQGNNLITWFSRQQTCVALSTAEAEYIAGAHAVSELIHLK</sequence>
<dbReference type="Pfam" id="PF14223">
    <property type="entry name" value="Retrotran_gag_2"/>
    <property type="match status" value="1"/>
</dbReference>
<keyword evidence="10" id="KW-1185">Reference proteome</keyword>
<feature type="compositionally biased region" description="Basic and acidic residues" evidence="6">
    <location>
        <begin position="697"/>
        <end position="739"/>
    </location>
</feature>
<dbReference type="InterPro" id="IPR054722">
    <property type="entry name" value="PolX-like_BBD"/>
</dbReference>
<dbReference type="PROSITE" id="PS50994">
    <property type="entry name" value="INTEGRASE"/>
    <property type="match status" value="1"/>
</dbReference>
<dbReference type="PANTHER" id="PTHR42648:SF28">
    <property type="entry name" value="TRANSPOSON-ENCODED PROTEIN WITH RIBONUCLEASE H-LIKE AND RETROVIRUS ZINC FINGER-LIKE DOMAINS"/>
    <property type="match status" value="1"/>
</dbReference>
<evidence type="ECO:0000259" key="7">
    <source>
        <dbReference type="PROSITE" id="PS50158"/>
    </source>
</evidence>
<dbReference type="InterPro" id="IPR001878">
    <property type="entry name" value="Znf_CCHC"/>
</dbReference>
<feature type="compositionally biased region" description="Acidic residues" evidence="6">
    <location>
        <begin position="740"/>
        <end position="754"/>
    </location>
</feature>
<dbReference type="GO" id="GO:0008270">
    <property type="term" value="F:zinc ion binding"/>
    <property type="evidence" value="ECO:0007669"/>
    <property type="project" value="UniProtKB-KW"/>
</dbReference>
<dbReference type="CDD" id="cd09272">
    <property type="entry name" value="RNase_HI_RT_Ty1"/>
    <property type="match status" value="1"/>
</dbReference>
<organism evidence="9 10">
    <name type="scientific">Euphydryas editha</name>
    <name type="common">Edith's checkerspot</name>
    <dbReference type="NCBI Taxonomy" id="104508"/>
    <lineage>
        <taxon>Eukaryota</taxon>
        <taxon>Metazoa</taxon>
        <taxon>Ecdysozoa</taxon>
        <taxon>Arthropoda</taxon>
        <taxon>Hexapoda</taxon>
        <taxon>Insecta</taxon>
        <taxon>Pterygota</taxon>
        <taxon>Neoptera</taxon>
        <taxon>Endopterygota</taxon>
        <taxon>Lepidoptera</taxon>
        <taxon>Glossata</taxon>
        <taxon>Ditrysia</taxon>
        <taxon>Papilionoidea</taxon>
        <taxon>Nymphalidae</taxon>
        <taxon>Nymphalinae</taxon>
        <taxon>Euphydryas</taxon>
    </lineage>
</organism>
<proteinExistence type="predicted"/>
<dbReference type="Pfam" id="PF25597">
    <property type="entry name" value="SH3_retrovirus"/>
    <property type="match status" value="1"/>
</dbReference>
<dbReference type="GO" id="GO:0006508">
    <property type="term" value="P:proteolysis"/>
    <property type="evidence" value="ECO:0007669"/>
    <property type="project" value="UniProtKB-KW"/>
</dbReference>
<keyword evidence="5" id="KW-0863">Zinc-finger</keyword>
<dbReference type="InterPro" id="IPR057670">
    <property type="entry name" value="SH3_retrovirus"/>
</dbReference>
<evidence type="ECO:0000313" key="9">
    <source>
        <dbReference type="EMBL" id="CAH2109295.1"/>
    </source>
</evidence>
<dbReference type="Proteomes" id="UP001153954">
    <property type="component" value="Unassembled WGS sequence"/>
</dbReference>
<comment type="caution">
    <text evidence="9">The sequence shown here is derived from an EMBL/GenBank/DDBJ whole genome shotgun (WGS) entry which is preliminary data.</text>
</comment>
<feature type="compositionally biased region" description="Low complexity" evidence="6">
    <location>
        <begin position="232"/>
        <end position="241"/>
    </location>
</feature>
<dbReference type="Pfam" id="PF00665">
    <property type="entry name" value="rve"/>
    <property type="match status" value="1"/>
</dbReference>
<dbReference type="PANTHER" id="PTHR42648">
    <property type="entry name" value="TRANSPOSASE, PUTATIVE-RELATED"/>
    <property type="match status" value="1"/>
</dbReference>
<dbReference type="Pfam" id="PF07727">
    <property type="entry name" value="RVT_2"/>
    <property type="match status" value="1"/>
</dbReference>
<keyword evidence="2" id="KW-0479">Metal-binding</keyword>
<dbReference type="GO" id="GO:0071897">
    <property type="term" value="P:DNA biosynthetic process"/>
    <property type="evidence" value="ECO:0007669"/>
    <property type="project" value="UniProtKB-ARBA"/>
</dbReference>
<dbReference type="Gene3D" id="3.30.420.10">
    <property type="entry name" value="Ribonuclease H-like superfamily/Ribonuclease H"/>
    <property type="match status" value="1"/>
</dbReference>
<protein>
    <submittedName>
        <fullName evidence="9">Uncharacterized protein</fullName>
    </submittedName>
</protein>
<feature type="domain" description="CCHC-type" evidence="7">
    <location>
        <begin position="201"/>
        <end position="215"/>
    </location>
</feature>
<dbReference type="InterPro" id="IPR012337">
    <property type="entry name" value="RNaseH-like_sf"/>
</dbReference>
<dbReference type="SMART" id="SM00343">
    <property type="entry name" value="ZnF_C2HC"/>
    <property type="match status" value="1"/>
</dbReference>
<dbReference type="InterPro" id="IPR001584">
    <property type="entry name" value="Integrase_cat-core"/>
</dbReference>
<keyword evidence="1" id="KW-0645">Protease</keyword>
<dbReference type="PROSITE" id="PS50158">
    <property type="entry name" value="ZF_CCHC"/>
    <property type="match status" value="1"/>
</dbReference>
<evidence type="ECO:0000256" key="2">
    <source>
        <dbReference type="ARBA" id="ARBA00022723"/>
    </source>
</evidence>
<evidence type="ECO:0000313" key="10">
    <source>
        <dbReference type="Proteomes" id="UP001153954"/>
    </source>
</evidence>
<dbReference type="GO" id="GO:0003676">
    <property type="term" value="F:nucleic acid binding"/>
    <property type="evidence" value="ECO:0007669"/>
    <property type="project" value="InterPro"/>
</dbReference>
<dbReference type="InterPro" id="IPR039537">
    <property type="entry name" value="Retrotran_Ty1/copia-like"/>
</dbReference>
<evidence type="ECO:0000256" key="3">
    <source>
        <dbReference type="ARBA" id="ARBA00022750"/>
    </source>
</evidence>
<reference evidence="9" key="1">
    <citation type="submission" date="2022-03" db="EMBL/GenBank/DDBJ databases">
        <authorList>
            <person name="Tunstrom K."/>
        </authorList>
    </citation>
    <scope>NUCLEOTIDE SEQUENCE</scope>
</reference>
<keyword evidence="5" id="KW-0862">Zinc</keyword>
<dbReference type="AlphaFoldDB" id="A0AAU9VFU5"/>
<dbReference type="SUPFAM" id="SSF56672">
    <property type="entry name" value="DNA/RNA polymerases"/>
    <property type="match status" value="1"/>
</dbReference>
<dbReference type="EMBL" id="CAKOGL010000074">
    <property type="protein sequence ID" value="CAH2109295.1"/>
    <property type="molecule type" value="Genomic_DNA"/>
</dbReference>
<dbReference type="GO" id="GO:0004190">
    <property type="term" value="F:aspartic-type endopeptidase activity"/>
    <property type="evidence" value="ECO:0007669"/>
    <property type="project" value="UniProtKB-KW"/>
</dbReference>
<evidence type="ECO:0000256" key="5">
    <source>
        <dbReference type="PROSITE-ProRule" id="PRU00047"/>
    </source>
</evidence>
<name>A0AAU9VFU5_EUPED</name>
<feature type="region of interest" description="Disordered" evidence="6">
    <location>
        <begin position="697"/>
        <end position="761"/>
    </location>
</feature>
<evidence type="ECO:0000256" key="6">
    <source>
        <dbReference type="SAM" id="MobiDB-lite"/>
    </source>
</evidence>
<dbReference type="GO" id="GO:0015074">
    <property type="term" value="P:DNA integration"/>
    <property type="evidence" value="ECO:0007669"/>
    <property type="project" value="InterPro"/>
</dbReference>
<gene>
    <name evidence="9" type="ORF">EEDITHA_LOCUS23149</name>
</gene>
<keyword evidence="3" id="KW-0064">Aspartyl protease</keyword>
<evidence type="ECO:0000256" key="1">
    <source>
        <dbReference type="ARBA" id="ARBA00022670"/>
    </source>
</evidence>
<dbReference type="InterPro" id="IPR036397">
    <property type="entry name" value="RNaseH_sf"/>
</dbReference>
<evidence type="ECO:0000259" key="8">
    <source>
        <dbReference type="PROSITE" id="PS50994"/>
    </source>
</evidence>
<evidence type="ECO:0000256" key="4">
    <source>
        <dbReference type="ARBA" id="ARBA00022801"/>
    </source>
</evidence>
<feature type="non-terminal residue" evidence="9">
    <location>
        <position position="1188"/>
    </location>
</feature>
<keyword evidence="4" id="KW-0378">Hydrolase</keyword>
<accession>A0AAU9VFU5</accession>
<feature type="domain" description="Integrase catalytic" evidence="8">
    <location>
        <begin position="460"/>
        <end position="631"/>
    </location>
</feature>
<dbReference type="InterPro" id="IPR013103">
    <property type="entry name" value="RVT_2"/>
</dbReference>
<dbReference type="SUPFAM" id="SSF53098">
    <property type="entry name" value="Ribonuclease H-like"/>
    <property type="match status" value="1"/>
</dbReference>
<feature type="region of interest" description="Disordered" evidence="6">
    <location>
        <begin position="220"/>
        <end position="249"/>
    </location>
</feature>
<dbReference type="GO" id="GO:0042575">
    <property type="term" value="C:DNA polymerase complex"/>
    <property type="evidence" value="ECO:0007669"/>
    <property type="project" value="UniProtKB-ARBA"/>
</dbReference>